<dbReference type="Proteomes" id="UP000186922">
    <property type="component" value="Unassembled WGS sequence"/>
</dbReference>
<organism evidence="1 2">
    <name type="scientific">Ramazzottius varieornatus</name>
    <name type="common">Water bear</name>
    <name type="synonym">Tardigrade</name>
    <dbReference type="NCBI Taxonomy" id="947166"/>
    <lineage>
        <taxon>Eukaryota</taxon>
        <taxon>Metazoa</taxon>
        <taxon>Ecdysozoa</taxon>
        <taxon>Tardigrada</taxon>
        <taxon>Eutardigrada</taxon>
        <taxon>Parachela</taxon>
        <taxon>Hypsibioidea</taxon>
        <taxon>Ramazzottiidae</taxon>
        <taxon>Ramazzottius</taxon>
    </lineage>
</organism>
<protein>
    <submittedName>
        <fullName evidence="1">Uncharacterized protein</fullName>
    </submittedName>
</protein>
<evidence type="ECO:0000313" key="1">
    <source>
        <dbReference type="EMBL" id="GAU88486.1"/>
    </source>
</evidence>
<evidence type="ECO:0000313" key="2">
    <source>
        <dbReference type="Proteomes" id="UP000186922"/>
    </source>
</evidence>
<keyword evidence="2" id="KW-1185">Reference proteome</keyword>
<name>A0A1D1UFR6_RAMVA</name>
<accession>A0A1D1UFR6</accession>
<reference evidence="1 2" key="1">
    <citation type="journal article" date="2016" name="Nat. Commun.">
        <title>Extremotolerant tardigrade genome and improved radiotolerance of human cultured cells by tardigrade-unique protein.</title>
        <authorList>
            <person name="Hashimoto T."/>
            <person name="Horikawa D.D."/>
            <person name="Saito Y."/>
            <person name="Kuwahara H."/>
            <person name="Kozuka-Hata H."/>
            <person name="Shin-I T."/>
            <person name="Minakuchi Y."/>
            <person name="Ohishi K."/>
            <person name="Motoyama A."/>
            <person name="Aizu T."/>
            <person name="Enomoto A."/>
            <person name="Kondo K."/>
            <person name="Tanaka S."/>
            <person name="Hara Y."/>
            <person name="Koshikawa S."/>
            <person name="Sagara H."/>
            <person name="Miura T."/>
            <person name="Yokobori S."/>
            <person name="Miyagawa K."/>
            <person name="Suzuki Y."/>
            <person name="Kubo T."/>
            <person name="Oyama M."/>
            <person name="Kohara Y."/>
            <person name="Fujiyama A."/>
            <person name="Arakawa K."/>
            <person name="Katayama T."/>
            <person name="Toyoda A."/>
            <person name="Kunieda T."/>
        </authorList>
    </citation>
    <scope>NUCLEOTIDE SEQUENCE [LARGE SCALE GENOMIC DNA]</scope>
    <source>
        <strain evidence="1 2">YOKOZUNA-1</strain>
    </source>
</reference>
<proteinExistence type="predicted"/>
<dbReference type="EMBL" id="BDGG01000001">
    <property type="protein sequence ID" value="GAU88486.1"/>
    <property type="molecule type" value="Genomic_DNA"/>
</dbReference>
<sequence length="107" mass="12297">MSCRLYGRSAAVSHLPRVWAAYYLDHGLGCRTGEQGRIPERHFSQSAGFDNYSIRYNYSIPDPVLRMGNRVHRSRYRWSRLRSGCSCGSWSTSGVVSIWRHRLQTGS</sequence>
<dbReference type="AlphaFoldDB" id="A0A1D1UFR6"/>
<comment type="caution">
    <text evidence="1">The sequence shown here is derived from an EMBL/GenBank/DDBJ whole genome shotgun (WGS) entry which is preliminary data.</text>
</comment>
<gene>
    <name evidence="1" type="primary">RvY_01178</name>
    <name evidence="1" type="synonym">RvY_01178.2</name>
    <name evidence="1" type="ORF">RvY_01178-2</name>
</gene>